<feature type="compositionally biased region" description="Acidic residues" evidence="1">
    <location>
        <begin position="61"/>
        <end position="72"/>
    </location>
</feature>
<name>A0A1N7QKM4_9FLAO</name>
<evidence type="ECO:0000256" key="1">
    <source>
        <dbReference type="SAM" id="MobiDB-lite"/>
    </source>
</evidence>
<sequence length="88" mass="10052">MENFETQEVIITECFKCGRRFENYFKASPCCTSLVVKVDENGNRTTITFLSSLSKPQPEFLNEDAAEDAEENPEPKENLQNEAETEIL</sequence>
<dbReference type="AlphaFoldDB" id="A0A1N7QKM4"/>
<evidence type="ECO:0000313" key="2">
    <source>
        <dbReference type="EMBL" id="SIT23422.1"/>
    </source>
</evidence>
<gene>
    <name evidence="2" type="ORF">SAMN05421785_11348</name>
</gene>
<evidence type="ECO:0000313" key="3">
    <source>
        <dbReference type="Proteomes" id="UP000185781"/>
    </source>
</evidence>
<dbReference type="Proteomes" id="UP000185781">
    <property type="component" value="Unassembled WGS sequence"/>
</dbReference>
<dbReference type="EMBL" id="FTOV01000013">
    <property type="protein sequence ID" value="SIT23422.1"/>
    <property type="molecule type" value="Genomic_DNA"/>
</dbReference>
<organism evidence="2 3">
    <name type="scientific">Chryseobacterium gambrini</name>
    <dbReference type="NCBI Taxonomy" id="373672"/>
    <lineage>
        <taxon>Bacteria</taxon>
        <taxon>Pseudomonadati</taxon>
        <taxon>Bacteroidota</taxon>
        <taxon>Flavobacteriia</taxon>
        <taxon>Flavobacteriales</taxon>
        <taxon>Weeksellaceae</taxon>
        <taxon>Chryseobacterium group</taxon>
        <taxon>Chryseobacterium</taxon>
    </lineage>
</organism>
<reference evidence="2 3" key="1">
    <citation type="submission" date="2017-01" db="EMBL/GenBank/DDBJ databases">
        <authorList>
            <person name="Mah S.A."/>
            <person name="Swanson W.J."/>
            <person name="Moy G.W."/>
            <person name="Vacquier V.D."/>
        </authorList>
    </citation>
    <scope>NUCLEOTIDE SEQUENCE [LARGE SCALE GENOMIC DNA]</scope>
    <source>
        <strain evidence="2 3">DSM 18014</strain>
    </source>
</reference>
<feature type="region of interest" description="Disordered" evidence="1">
    <location>
        <begin position="57"/>
        <end position="88"/>
    </location>
</feature>
<proteinExistence type="predicted"/>
<accession>A0A1N7QKM4</accession>
<dbReference type="OrthoDB" id="1264695at2"/>
<protein>
    <submittedName>
        <fullName evidence="2">Uncharacterized protein</fullName>
    </submittedName>
</protein>
<dbReference type="RefSeq" id="WP_076395391.1">
    <property type="nucleotide sequence ID" value="NZ_CP116008.1"/>
</dbReference>